<keyword evidence="2" id="KW-1185">Reference proteome</keyword>
<sequence length="501" mass="56441">MVVVGAGFSGIGTAIRLRRAGIHDFVVLERAGEVGGIWRDNTYPDVGVDIPIWGYCYSFEPNPNWRHAYAKGEELRSYAEHCVEKYGVRPHLRLDTEVSGMRFDDDRDEWVVTTSRGTYRARFVIHAFGALGRPKQPEIAGLDEFAGAVIHSARWDHEAKTSGRVAVIGTGSSAVQIIPEVADSAAELVVFQRTPIWVIPKPDFPVPRLLRWGFRRLPLLLSIPRWIVLVWLEVLYNGVFRFKLPFVVTLLERLAGAALRRQVPDPRLRERLSPSYRFGCKFLTLSNRYYRTFAREHVRLVSADIESADATGIRTADGAHHPIDTLILATGFEVFERTSLPRYPILGAGGTDLGDYFAANRIVCYEGVTLPVCPNAFIIHGPYSMTGSFFLTIENAAAHAVRCITEARRRGATRVTVTDEAFTRFGDEMIARQASSIFFNSNCEQARSFYFDRNGDVPLFRPTTSVEAWWRMRRFPLTDYVFGSRIDAARHREPAGHGEAP</sequence>
<protein>
    <submittedName>
        <fullName evidence="1">NAD(P)/FAD-dependent oxidoreductase</fullName>
    </submittedName>
</protein>
<evidence type="ECO:0000313" key="1">
    <source>
        <dbReference type="EMBL" id="RMI32976.1"/>
    </source>
</evidence>
<dbReference type="InterPro" id="IPR051209">
    <property type="entry name" value="FAD-bind_Monooxygenase_sf"/>
</dbReference>
<dbReference type="Proteomes" id="UP000279275">
    <property type="component" value="Unassembled WGS sequence"/>
</dbReference>
<organism evidence="1 2">
    <name type="scientific">Nocardia stercoris</name>
    <dbReference type="NCBI Taxonomy" id="2483361"/>
    <lineage>
        <taxon>Bacteria</taxon>
        <taxon>Bacillati</taxon>
        <taxon>Actinomycetota</taxon>
        <taxon>Actinomycetes</taxon>
        <taxon>Mycobacteriales</taxon>
        <taxon>Nocardiaceae</taxon>
        <taxon>Nocardia</taxon>
    </lineage>
</organism>
<dbReference type="EMBL" id="RFFH01000004">
    <property type="protein sequence ID" value="RMI32976.1"/>
    <property type="molecule type" value="Genomic_DNA"/>
</dbReference>
<gene>
    <name evidence="1" type="ORF">EBN03_11560</name>
</gene>
<dbReference type="Pfam" id="PF13738">
    <property type="entry name" value="Pyr_redox_3"/>
    <property type="match status" value="1"/>
</dbReference>
<dbReference type="PANTHER" id="PTHR42877:SF4">
    <property type="entry name" value="FAD_NAD(P)-BINDING DOMAIN-CONTAINING PROTEIN-RELATED"/>
    <property type="match status" value="1"/>
</dbReference>
<evidence type="ECO:0000313" key="2">
    <source>
        <dbReference type="Proteomes" id="UP000279275"/>
    </source>
</evidence>
<comment type="caution">
    <text evidence="1">The sequence shown here is derived from an EMBL/GenBank/DDBJ whole genome shotgun (WGS) entry which is preliminary data.</text>
</comment>
<name>A0A3M2L7K6_9NOCA</name>
<dbReference type="AlphaFoldDB" id="A0A3M2L7K6"/>
<dbReference type="PANTHER" id="PTHR42877">
    <property type="entry name" value="L-ORNITHINE N(5)-MONOOXYGENASE-RELATED"/>
    <property type="match status" value="1"/>
</dbReference>
<dbReference type="Gene3D" id="3.50.50.60">
    <property type="entry name" value="FAD/NAD(P)-binding domain"/>
    <property type="match status" value="2"/>
</dbReference>
<dbReference type="OrthoDB" id="5168853at2"/>
<dbReference type="SUPFAM" id="SSF51905">
    <property type="entry name" value="FAD/NAD(P)-binding domain"/>
    <property type="match status" value="2"/>
</dbReference>
<reference evidence="1 2" key="1">
    <citation type="submission" date="2018-10" db="EMBL/GenBank/DDBJ databases">
        <title>Isolation from cow dung.</title>
        <authorList>
            <person name="Ling L."/>
        </authorList>
    </citation>
    <scope>NUCLEOTIDE SEQUENCE [LARGE SCALE GENOMIC DNA]</scope>
    <source>
        <strain evidence="1 2">NEAU-LL90</strain>
    </source>
</reference>
<accession>A0A3M2L7K6</accession>
<proteinExistence type="predicted"/>
<dbReference type="InterPro" id="IPR036188">
    <property type="entry name" value="FAD/NAD-bd_sf"/>
</dbReference>